<keyword evidence="1" id="KW-0808">Transferase</keyword>
<dbReference type="OrthoDB" id="7340531at2"/>
<proteinExistence type="predicted"/>
<dbReference type="Gene3D" id="3.90.550.10">
    <property type="entry name" value="Spore Coat Polysaccharide Biosynthesis Protein SpsA, Chain A"/>
    <property type="match status" value="1"/>
</dbReference>
<name>A0A090D2Y6_9BACT</name>
<dbReference type="STRING" id="1437425.CSEC_1931"/>
<gene>
    <name evidence="1" type="ORF">CSEC_1931</name>
</gene>
<dbReference type="Proteomes" id="UP000031552">
    <property type="component" value="Unassembled WGS sequence"/>
</dbReference>
<dbReference type="AlphaFoldDB" id="A0A090D2Y6"/>
<dbReference type="InterPro" id="IPR029044">
    <property type="entry name" value="Nucleotide-diphossugar_trans"/>
</dbReference>
<dbReference type="EMBL" id="CCEJ010000009">
    <property type="protein sequence ID" value="CDR34738.1"/>
    <property type="molecule type" value="Genomic_DNA"/>
</dbReference>
<comment type="caution">
    <text evidence="1">The sequence shown here is derived from an EMBL/GenBank/DDBJ whole genome shotgun (WGS) entry which is preliminary data.</text>
</comment>
<accession>A0A090D2Y6</accession>
<evidence type="ECO:0000313" key="1">
    <source>
        <dbReference type="EMBL" id="CDR34738.1"/>
    </source>
</evidence>
<sequence>MENTIRIFIGTEPMQWLPTQVLKYSVTKRTKEKVEFKDLQNIPLNLKTKMYTGFSFYRFSIPEACGYQGRAIYLDADMVCLGDIQELFSMDLKGKNAIAKQMDDKRFFTSCMLLDCEHLKHWKIHEWVTLINAGLTSYQGTMCGAPDGMNHDDFGVLPPIWNDFDHYDDTTKIIHYTHVPTQPWKKPGHPFRGAFLEELNECLEKGILTREQVQNEVDQKHIYPTLLKDMEDYITSHKK</sequence>
<dbReference type="InterPro" id="IPR002495">
    <property type="entry name" value="Glyco_trans_8"/>
</dbReference>
<protein>
    <submittedName>
        <fullName evidence="1">Glycosyl transferase</fullName>
    </submittedName>
</protein>
<dbReference type="SUPFAM" id="SSF53448">
    <property type="entry name" value="Nucleotide-diphospho-sugar transferases"/>
    <property type="match status" value="1"/>
</dbReference>
<dbReference type="Pfam" id="PF01501">
    <property type="entry name" value="Glyco_transf_8"/>
    <property type="match status" value="1"/>
</dbReference>
<keyword evidence="2" id="KW-1185">Reference proteome</keyword>
<evidence type="ECO:0000313" key="2">
    <source>
        <dbReference type="Proteomes" id="UP000031552"/>
    </source>
</evidence>
<dbReference type="RefSeq" id="WP_041018277.1">
    <property type="nucleotide sequence ID" value="NZ_CCEJ010000009.1"/>
</dbReference>
<dbReference type="GO" id="GO:0016757">
    <property type="term" value="F:glycosyltransferase activity"/>
    <property type="evidence" value="ECO:0007669"/>
    <property type="project" value="InterPro"/>
</dbReference>
<organism evidence="1 2">
    <name type="scientific">Candidatus Criblamydia sequanensis CRIB-18</name>
    <dbReference type="NCBI Taxonomy" id="1437425"/>
    <lineage>
        <taxon>Bacteria</taxon>
        <taxon>Pseudomonadati</taxon>
        <taxon>Chlamydiota</taxon>
        <taxon>Chlamydiia</taxon>
        <taxon>Parachlamydiales</taxon>
        <taxon>Candidatus Criblamydiaceae</taxon>
        <taxon>Candidatus Criblamydia</taxon>
    </lineage>
</organism>
<reference evidence="1" key="2">
    <citation type="submission" date="2014-09" db="EMBL/GenBank/DDBJ databases">
        <title>Criblamydia sequanensis harbors a mega-plasmid encoding arsenite resistance.</title>
        <authorList>
            <person name="Bertelli C."/>
            <person name="Goesmann A."/>
            <person name="Greub G."/>
        </authorList>
    </citation>
    <scope>NUCLEOTIDE SEQUENCE [LARGE SCALE GENOMIC DNA]</scope>
    <source>
        <strain evidence="1">CRIB-18</strain>
    </source>
</reference>
<dbReference type="eggNOG" id="COG1442">
    <property type="taxonomic scope" value="Bacteria"/>
</dbReference>
<reference evidence="1" key="1">
    <citation type="submission" date="2013-12" db="EMBL/GenBank/DDBJ databases">
        <authorList>
            <person name="Linke B."/>
        </authorList>
    </citation>
    <scope>NUCLEOTIDE SEQUENCE [LARGE SCALE GENOMIC DNA]</scope>
    <source>
        <strain evidence="1">CRIB-18</strain>
    </source>
</reference>